<dbReference type="InterPro" id="IPR027417">
    <property type="entry name" value="P-loop_NTPase"/>
</dbReference>
<dbReference type="PROSITE" id="PS51194">
    <property type="entry name" value="HELICASE_CTER"/>
    <property type="match status" value="1"/>
</dbReference>
<keyword evidence="1" id="KW-0378">Hydrolase</keyword>
<dbReference type="Gene3D" id="3.40.50.300">
    <property type="entry name" value="P-loop containing nucleotide triphosphate hydrolases"/>
    <property type="match status" value="1"/>
</dbReference>
<name>A0A101QN76_9ACTN</name>
<dbReference type="InterPro" id="IPR014001">
    <property type="entry name" value="Helicase_ATP-bd"/>
</dbReference>
<evidence type="ECO:0000313" key="5">
    <source>
        <dbReference type="Proteomes" id="UP000053271"/>
    </source>
</evidence>
<dbReference type="RefSeq" id="WP_067242357.1">
    <property type="nucleotide sequence ID" value="NZ_KQ948569.1"/>
</dbReference>
<keyword evidence="5" id="KW-1185">Reference proteome</keyword>
<dbReference type="Gene3D" id="3.40.50.10810">
    <property type="entry name" value="Tandem AAA-ATPase domain"/>
    <property type="match status" value="1"/>
</dbReference>
<reference evidence="4 5" key="1">
    <citation type="submission" date="2015-10" db="EMBL/GenBank/DDBJ databases">
        <title>Draft genome sequence of Streptomyces longwoodensis DSM 41677, type strain for the species Streptomyces longwoodensis.</title>
        <authorList>
            <person name="Ruckert C."/>
            <person name="Winkler A."/>
            <person name="Kalinowski J."/>
            <person name="Kampfer P."/>
            <person name="Glaeser S."/>
        </authorList>
    </citation>
    <scope>NUCLEOTIDE SEQUENCE [LARGE SCALE GENOMIC DNA]</scope>
    <source>
        <strain evidence="4 5">DSM 41677</strain>
    </source>
</reference>
<dbReference type="SMART" id="SM00490">
    <property type="entry name" value="HELICc"/>
    <property type="match status" value="1"/>
</dbReference>
<dbReference type="Pfam" id="PF00176">
    <property type="entry name" value="SNF2-rel_dom"/>
    <property type="match status" value="1"/>
</dbReference>
<dbReference type="SMART" id="SM00487">
    <property type="entry name" value="DEXDc"/>
    <property type="match status" value="1"/>
</dbReference>
<dbReference type="InterPro" id="IPR000330">
    <property type="entry name" value="SNF2_N"/>
</dbReference>
<dbReference type="PROSITE" id="PS51192">
    <property type="entry name" value="HELICASE_ATP_BIND_1"/>
    <property type="match status" value="1"/>
</dbReference>
<keyword evidence="4" id="KW-0067">ATP-binding</keyword>
<feature type="domain" description="Helicase ATP-binding" evidence="2">
    <location>
        <begin position="304"/>
        <end position="473"/>
    </location>
</feature>
<feature type="domain" description="Helicase C-terminal" evidence="3">
    <location>
        <begin position="558"/>
        <end position="735"/>
    </location>
</feature>
<comment type="caution">
    <text evidence="4">The sequence shown here is derived from an EMBL/GenBank/DDBJ whole genome shotgun (WGS) entry which is preliminary data.</text>
</comment>
<dbReference type="PANTHER" id="PTHR10799">
    <property type="entry name" value="SNF2/RAD54 HELICASE FAMILY"/>
    <property type="match status" value="1"/>
</dbReference>
<dbReference type="CDD" id="cd17919">
    <property type="entry name" value="DEXHc_Snf"/>
    <property type="match status" value="1"/>
</dbReference>
<dbReference type="Gene3D" id="1.10.150.20">
    <property type="entry name" value="5' to 3' exonuclease, C-terminal subdomain"/>
    <property type="match status" value="1"/>
</dbReference>
<proteinExistence type="predicted"/>
<dbReference type="Proteomes" id="UP000053271">
    <property type="component" value="Unassembled WGS sequence"/>
</dbReference>
<evidence type="ECO:0000256" key="1">
    <source>
        <dbReference type="ARBA" id="ARBA00022801"/>
    </source>
</evidence>
<dbReference type="Pfam" id="PF00271">
    <property type="entry name" value="Helicase_C"/>
    <property type="match status" value="1"/>
</dbReference>
<dbReference type="InterPro" id="IPR038718">
    <property type="entry name" value="SNF2-like_sf"/>
</dbReference>
<evidence type="ECO:0000313" key="4">
    <source>
        <dbReference type="EMBL" id="KUN32929.1"/>
    </source>
</evidence>
<keyword evidence="4" id="KW-0347">Helicase</keyword>
<dbReference type="AlphaFoldDB" id="A0A101QN76"/>
<sequence>MGESEQAGAATAPVGRRARDLHAQGVALYDAARTLRADHQRALDAVRSALAPLRDELVAQELESIPLARLKDVTEGRLRLGALEAAGLGSVRAVHEAERYELRQIPGVGAQTADQALAAARQIARAVEQTVSVRIDVDHPEPRTAALVGALYRLVEAGPELRRAVDTAERYERRLTELLPAVRPTVSRLRLALAGRERREAALAAAVELRALTAEAAALEVRVRLAQAGADLLREPASEIEAWVDFEVRSAEYYSLLAEVSAHHTDAAAAEGFVPSEVAERVRAQPLDDTHRRVSLRGYQSFGARFALAQRRVVLGDEMGLGKTVQAIAAMAHLAAGGRTHFLVVCPAGVLINWTREIRARSTLKAVPVHGPDRQDAYARWREGGGVAVTTFDVLHTLDPNPNPNPNPNPDPDHVPALLVVDEAHYVKNPETRRARSVAAWTERCDRVLFLTGTPMENRVEEFRALVRLLQPGLLPAIRAGDAVAGPHAFRTAVAPAYLRRNQQDVLTELPALLMVDEWEEFSAADEEAYRAAVAAGNFMAMRRAAYADPAKSAKLERLRELVAEAAANGLKVVVFSYFRDVLEAVREALAEPEGTLEDPPAEPGTTLFGPISGSVPAARRQQMVDAFTAADGHAVLLSQIQAGGVGLNLQAASVVVLCEPQVKPTLEHQAVARAHRMGQVRPVQVHRLLTPDSVDDRLLLILADKDRLFDAYARRSDTADATPDAVDVSDDGLARRIVEEEQRRLAEPHATP</sequence>
<dbReference type="InterPro" id="IPR001650">
    <property type="entry name" value="Helicase_C-like"/>
</dbReference>
<dbReference type="GO" id="GO:0016787">
    <property type="term" value="F:hydrolase activity"/>
    <property type="evidence" value="ECO:0007669"/>
    <property type="project" value="UniProtKB-KW"/>
</dbReference>
<accession>A0A101QN76</accession>
<dbReference type="GO" id="GO:0004386">
    <property type="term" value="F:helicase activity"/>
    <property type="evidence" value="ECO:0007669"/>
    <property type="project" value="UniProtKB-KW"/>
</dbReference>
<evidence type="ECO:0000259" key="3">
    <source>
        <dbReference type="PROSITE" id="PS51194"/>
    </source>
</evidence>
<dbReference type="GO" id="GO:0005524">
    <property type="term" value="F:ATP binding"/>
    <property type="evidence" value="ECO:0007669"/>
    <property type="project" value="InterPro"/>
</dbReference>
<keyword evidence="4" id="KW-0547">Nucleotide-binding</keyword>
<dbReference type="InterPro" id="IPR049730">
    <property type="entry name" value="SNF2/RAD54-like_C"/>
</dbReference>
<dbReference type="STRING" id="68231.AQJ30_36010"/>
<dbReference type="SUPFAM" id="SSF52540">
    <property type="entry name" value="P-loop containing nucleoside triphosphate hydrolases"/>
    <property type="match status" value="2"/>
</dbReference>
<evidence type="ECO:0000259" key="2">
    <source>
        <dbReference type="PROSITE" id="PS51192"/>
    </source>
</evidence>
<protein>
    <submittedName>
        <fullName evidence="4">Helicase SNF2</fullName>
    </submittedName>
</protein>
<dbReference type="CDD" id="cd18793">
    <property type="entry name" value="SF2_C_SNF"/>
    <property type="match status" value="1"/>
</dbReference>
<organism evidence="4 5">
    <name type="scientific">Streptomyces longwoodensis</name>
    <dbReference type="NCBI Taxonomy" id="68231"/>
    <lineage>
        <taxon>Bacteria</taxon>
        <taxon>Bacillati</taxon>
        <taxon>Actinomycetota</taxon>
        <taxon>Actinomycetes</taxon>
        <taxon>Kitasatosporales</taxon>
        <taxon>Streptomycetaceae</taxon>
        <taxon>Streptomyces</taxon>
    </lineage>
</organism>
<gene>
    <name evidence="4" type="ORF">AQJ30_36010</name>
</gene>
<dbReference type="GeneID" id="91429982"/>
<dbReference type="EMBL" id="LMWS01000060">
    <property type="protein sequence ID" value="KUN32929.1"/>
    <property type="molecule type" value="Genomic_DNA"/>
</dbReference>